<dbReference type="AlphaFoldDB" id="I1IVJ3"/>
<feature type="chain" id="PRO_5003644538" evidence="1">
    <location>
        <begin position="36"/>
        <end position="240"/>
    </location>
</feature>
<evidence type="ECO:0000313" key="4">
    <source>
        <dbReference type="Proteomes" id="UP000008810"/>
    </source>
</evidence>
<sequence length="240" mass="24414">MGSSSTTGKMHIPQLLLLPLLVVAFSSLDCHGAQSIITVVGSVVSQATNAPFSGALVGVRCQDGDGRIVFLRQATTDRCGGFRVHLNPSAADTRRLASVKSCSVQPLQRPKSSNAPVAPPCSETAAATRSGDIVSIGAFSVRPEQMSLLPPLIPGVPSPPSSILPPVPLIPPIPKIPGIPQIPPIPKIPGVPVLPPIPLNPGGPPAPLLPPSILPPVPKIPGVPLLPPIPPLIPGGPPAA</sequence>
<dbReference type="EMBL" id="CM000884">
    <property type="protein sequence ID" value="KQJ81466.2"/>
    <property type="molecule type" value="Genomic_DNA"/>
</dbReference>
<dbReference type="Gramene" id="KQJ81466">
    <property type="protein sequence ID" value="KQJ81466"/>
    <property type="gene ID" value="BRADI_5g00900v3"/>
</dbReference>
<feature type="signal peptide" evidence="1">
    <location>
        <begin position="1"/>
        <end position="35"/>
    </location>
</feature>
<dbReference type="HOGENOM" id="CLU_084916_0_0_1"/>
<evidence type="ECO:0000313" key="3">
    <source>
        <dbReference type="EnsemblPlants" id="KQJ81466"/>
    </source>
</evidence>
<dbReference type="STRING" id="15368.I1IVJ3"/>
<dbReference type="Pfam" id="PF01190">
    <property type="entry name" value="Pollen_Ole_e_1"/>
    <property type="match status" value="1"/>
</dbReference>
<evidence type="ECO:0000256" key="1">
    <source>
        <dbReference type="SAM" id="SignalP"/>
    </source>
</evidence>
<protein>
    <submittedName>
        <fullName evidence="2 3">Uncharacterized protein</fullName>
    </submittedName>
</protein>
<organism evidence="2">
    <name type="scientific">Brachypodium distachyon</name>
    <name type="common">Purple false brome</name>
    <name type="synonym">Trachynia distachya</name>
    <dbReference type="NCBI Taxonomy" id="15368"/>
    <lineage>
        <taxon>Eukaryota</taxon>
        <taxon>Viridiplantae</taxon>
        <taxon>Streptophyta</taxon>
        <taxon>Embryophyta</taxon>
        <taxon>Tracheophyta</taxon>
        <taxon>Spermatophyta</taxon>
        <taxon>Magnoliopsida</taxon>
        <taxon>Liliopsida</taxon>
        <taxon>Poales</taxon>
        <taxon>Poaceae</taxon>
        <taxon>BOP clade</taxon>
        <taxon>Pooideae</taxon>
        <taxon>Stipodae</taxon>
        <taxon>Brachypodieae</taxon>
        <taxon>Brachypodium</taxon>
    </lineage>
</organism>
<gene>
    <name evidence="3" type="primary">LOC106865495</name>
    <name evidence="2" type="ORF">BRADI_5g00900v3</name>
</gene>
<dbReference type="OrthoDB" id="1935547at2759"/>
<name>I1IVJ3_BRADI</name>
<reference evidence="2" key="2">
    <citation type="submission" date="2017-06" db="EMBL/GenBank/DDBJ databases">
        <title>WGS assembly of Brachypodium distachyon.</title>
        <authorList>
            <consortium name="The International Brachypodium Initiative"/>
            <person name="Lucas S."/>
            <person name="Harmon-Smith M."/>
            <person name="Lail K."/>
            <person name="Tice H."/>
            <person name="Grimwood J."/>
            <person name="Bruce D."/>
            <person name="Barry K."/>
            <person name="Shu S."/>
            <person name="Lindquist E."/>
            <person name="Wang M."/>
            <person name="Pitluck S."/>
            <person name="Vogel J.P."/>
            <person name="Garvin D.F."/>
            <person name="Mockler T.C."/>
            <person name="Schmutz J."/>
            <person name="Rokhsar D."/>
            <person name="Bevan M.W."/>
        </authorList>
    </citation>
    <scope>NUCLEOTIDE SEQUENCE</scope>
    <source>
        <strain evidence="2">Bd21</strain>
    </source>
</reference>
<accession>A0A0Q3GKZ2</accession>
<dbReference type="EnsemblPlants" id="KQJ81466">
    <property type="protein sequence ID" value="KQJ81466"/>
    <property type="gene ID" value="BRADI_5g00900v3"/>
</dbReference>
<dbReference type="OMA" id="YCETCFQ"/>
<dbReference type="PANTHER" id="PTHR47273:SF4">
    <property type="entry name" value="EXPRESSED PROTEIN"/>
    <property type="match status" value="1"/>
</dbReference>
<accession>I1IVJ3</accession>
<dbReference type="ExpressionAtlas" id="I1IVJ3">
    <property type="expression patterns" value="baseline"/>
</dbReference>
<dbReference type="GeneID" id="106865495"/>
<reference evidence="3" key="3">
    <citation type="submission" date="2018-08" db="UniProtKB">
        <authorList>
            <consortium name="EnsemblPlants"/>
        </authorList>
    </citation>
    <scope>IDENTIFICATION</scope>
    <source>
        <strain evidence="3">cv. Bd21</strain>
    </source>
</reference>
<keyword evidence="1" id="KW-0732">Signal</keyword>
<keyword evidence="4" id="KW-1185">Reference proteome</keyword>
<dbReference type="eggNOG" id="ENOG502QQ26">
    <property type="taxonomic scope" value="Eukaryota"/>
</dbReference>
<dbReference type="RefSeq" id="XP_014751116.1">
    <property type="nucleotide sequence ID" value="XM_014895630.2"/>
</dbReference>
<evidence type="ECO:0000313" key="2">
    <source>
        <dbReference type="EMBL" id="KQJ81466.2"/>
    </source>
</evidence>
<reference evidence="2 3" key="1">
    <citation type="journal article" date="2010" name="Nature">
        <title>Genome sequencing and analysis of the model grass Brachypodium distachyon.</title>
        <authorList>
            <consortium name="International Brachypodium Initiative"/>
        </authorList>
    </citation>
    <scope>NUCLEOTIDE SEQUENCE [LARGE SCALE GENOMIC DNA]</scope>
    <source>
        <strain evidence="2 3">Bd21</strain>
    </source>
</reference>
<proteinExistence type="predicted"/>
<dbReference type="KEGG" id="bdi:106865495"/>
<dbReference type="PANTHER" id="PTHR47273">
    <property type="entry name" value="EXPRESSED PROTEIN"/>
    <property type="match status" value="1"/>
</dbReference>
<dbReference type="Proteomes" id="UP000008810">
    <property type="component" value="Chromosome 5"/>
</dbReference>